<evidence type="ECO:0000256" key="2">
    <source>
        <dbReference type="SAM" id="Phobius"/>
    </source>
</evidence>
<keyword evidence="4" id="KW-1185">Reference proteome</keyword>
<feature type="region of interest" description="Disordered" evidence="1">
    <location>
        <begin position="438"/>
        <end position="564"/>
    </location>
</feature>
<reference evidence="3 4" key="1">
    <citation type="submission" date="2013-01" db="EMBL/GenBank/DDBJ databases">
        <title>Whole genome shotgun sequence of Gordonia soli NBRC 108243.</title>
        <authorList>
            <person name="Isaki-Nakamura S."/>
            <person name="Hosoyama A."/>
            <person name="Tsuchikane K."/>
            <person name="Ando Y."/>
            <person name="Baba S."/>
            <person name="Ohji S."/>
            <person name="Hamada M."/>
            <person name="Tamura T."/>
            <person name="Yamazoe A."/>
            <person name="Yamazaki S."/>
            <person name="Fujita N."/>
        </authorList>
    </citation>
    <scope>NUCLEOTIDE SEQUENCE [LARGE SCALE GENOMIC DNA]</scope>
    <source>
        <strain evidence="3 4">NBRC 108243</strain>
    </source>
</reference>
<evidence type="ECO:0000313" key="4">
    <source>
        <dbReference type="Proteomes" id="UP000011666"/>
    </source>
</evidence>
<dbReference type="AlphaFoldDB" id="M0QPB2"/>
<feature type="transmembrane region" description="Helical" evidence="2">
    <location>
        <begin position="337"/>
        <end position="359"/>
    </location>
</feature>
<dbReference type="STRING" id="1223545.GS4_34_00690"/>
<keyword evidence="2" id="KW-0472">Membrane</keyword>
<name>M0QPB2_9ACTN</name>
<feature type="transmembrane region" description="Helical" evidence="2">
    <location>
        <begin position="305"/>
        <end position="325"/>
    </location>
</feature>
<feature type="transmembrane region" description="Helical" evidence="2">
    <location>
        <begin position="163"/>
        <end position="185"/>
    </location>
</feature>
<feature type="compositionally biased region" description="Acidic residues" evidence="1">
    <location>
        <begin position="555"/>
        <end position="564"/>
    </location>
</feature>
<feature type="transmembrane region" description="Helical" evidence="2">
    <location>
        <begin position="205"/>
        <end position="228"/>
    </location>
</feature>
<feature type="transmembrane region" description="Helical" evidence="2">
    <location>
        <begin position="40"/>
        <end position="66"/>
    </location>
</feature>
<feature type="transmembrane region" description="Helical" evidence="2">
    <location>
        <begin position="128"/>
        <end position="151"/>
    </location>
</feature>
<organism evidence="3 4">
    <name type="scientific">Gordonia soli NBRC 108243</name>
    <dbReference type="NCBI Taxonomy" id="1223545"/>
    <lineage>
        <taxon>Bacteria</taxon>
        <taxon>Bacillati</taxon>
        <taxon>Actinomycetota</taxon>
        <taxon>Actinomycetes</taxon>
        <taxon>Mycobacteriales</taxon>
        <taxon>Gordoniaceae</taxon>
        <taxon>Gordonia</taxon>
    </lineage>
</organism>
<dbReference type="Pfam" id="PF19877">
    <property type="entry name" value="DUF6350"/>
    <property type="match status" value="1"/>
</dbReference>
<feature type="compositionally biased region" description="Basic and acidic residues" evidence="1">
    <location>
        <begin position="494"/>
        <end position="530"/>
    </location>
</feature>
<keyword evidence="2" id="KW-0812">Transmembrane</keyword>
<proteinExistence type="predicted"/>
<comment type="caution">
    <text evidence="3">The sequence shown here is derived from an EMBL/GenBank/DDBJ whole genome shotgun (WGS) entry which is preliminary data.</text>
</comment>
<dbReference type="Proteomes" id="UP000011666">
    <property type="component" value="Unassembled WGS sequence"/>
</dbReference>
<feature type="transmembrane region" description="Helical" evidence="2">
    <location>
        <begin position="97"/>
        <end position="116"/>
    </location>
</feature>
<keyword evidence="2" id="KW-1133">Transmembrane helix</keyword>
<evidence type="ECO:0000313" key="3">
    <source>
        <dbReference type="EMBL" id="GAC70383.1"/>
    </source>
</evidence>
<accession>M0QPB2</accession>
<dbReference type="EMBL" id="BANX01000034">
    <property type="protein sequence ID" value="GAC70383.1"/>
    <property type="molecule type" value="Genomic_DNA"/>
</dbReference>
<feature type="transmembrane region" description="Helical" evidence="2">
    <location>
        <begin position="371"/>
        <end position="396"/>
    </location>
</feature>
<feature type="transmembrane region" description="Helical" evidence="2">
    <location>
        <begin position="73"/>
        <end position="91"/>
    </location>
</feature>
<feature type="compositionally biased region" description="Acidic residues" evidence="1">
    <location>
        <begin position="438"/>
        <end position="447"/>
    </location>
</feature>
<dbReference type="eggNOG" id="COG2311">
    <property type="taxonomic scope" value="Bacteria"/>
</dbReference>
<dbReference type="InterPro" id="IPR045931">
    <property type="entry name" value="DUF6350"/>
</dbReference>
<sequence>MPLSVTMPTPSAADLAARLRQVRRVARARDDRPEGSARELVVVAFAVPALTLAVSVVVVLAVLLLAGGGLSGVAGATGALWLAIHQVPVSISGVTIGALPLLPTLTLVVATARSVWSAYGGDRTASEALAVVLAAVGGPLLVTAISLAVVMDGGSVLPVQTPNALVAFAYTLGLHGAAAVGAVLWRERHQLVRRFDISPADRRGLRLGVIAAVGLFAAGAVVVLIRLLQGWRQVGELIATGNDFDGYLGLTVLSVLYLPNLVVGAAGVLVGADAHVGASTVDLMAVRGGAVPPVPSLAVLPGVDIGVLGALGFVVPIAVAGLVAWRSRDVDPIAQVRTVGVAAAVAASIVVITSLMAGGQVGELGDAGVNIAAVGVFTLGWIAVVGLVVALVHASLPGTRARRQQLVDETDFDDIVGSDAVYDDDYLSDEYEYGGVDYDDADYDDADYGNSQYEHTDVDDADYVGADHDDADYVGADHDDDDRYGDADGAYDDGVARDEGRVGHGHDDAGSSAYDDRSAPITGTDRDDRPQMAGPRRNGRSGGETRGRARRMVTPDDDLDGDFATDFDDVVADRMRRLRTTGGN</sequence>
<gene>
    <name evidence="3" type="ORF">GS4_34_00690</name>
</gene>
<evidence type="ECO:0000256" key="1">
    <source>
        <dbReference type="SAM" id="MobiDB-lite"/>
    </source>
</evidence>
<protein>
    <submittedName>
        <fullName evidence="3">Uncharacterized protein</fullName>
    </submittedName>
</protein>